<evidence type="ECO:0000313" key="2">
    <source>
        <dbReference type="EMBL" id="OLZ40864.1"/>
    </source>
</evidence>
<evidence type="ECO:0000313" key="3">
    <source>
        <dbReference type="Proteomes" id="UP000189370"/>
    </source>
</evidence>
<sequence length="112" mass="11929">MPDVELSSETPSIEELKETRTSVSESGEEADVASDAERDAQEAVPAEAEYELAQEPTLCPPGCKAAFALALAVAEYTTGSDKPSEALSTVDEEDFDSLSSNPSLEELMEVKN</sequence>
<evidence type="ECO:0000256" key="1">
    <source>
        <dbReference type="SAM" id="MobiDB-lite"/>
    </source>
</evidence>
<protein>
    <submittedName>
        <fullName evidence="2">Uncharacterized protein</fullName>
    </submittedName>
</protein>
<feature type="region of interest" description="Disordered" evidence="1">
    <location>
        <begin position="79"/>
        <end position="112"/>
    </location>
</feature>
<organism evidence="2 3">
    <name type="scientific">Natrinema saccharevitans</name>
    <dbReference type="NCBI Taxonomy" id="301967"/>
    <lineage>
        <taxon>Archaea</taxon>
        <taxon>Methanobacteriati</taxon>
        <taxon>Methanobacteriota</taxon>
        <taxon>Stenosarchaea group</taxon>
        <taxon>Halobacteria</taxon>
        <taxon>Halobacteriales</taxon>
        <taxon>Natrialbaceae</taxon>
        <taxon>Natrinema</taxon>
    </lineage>
</organism>
<keyword evidence="3" id="KW-1185">Reference proteome</keyword>
<dbReference type="EMBL" id="LWLN01000001">
    <property type="protein sequence ID" value="OLZ40864.1"/>
    <property type="molecule type" value="Genomic_DNA"/>
</dbReference>
<name>A0A1S8AWZ2_9EURY</name>
<accession>A0A1S8AWZ2</accession>
<comment type="caution">
    <text evidence="2">The sequence shown here is derived from an EMBL/GenBank/DDBJ whole genome shotgun (WGS) entry which is preliminary data.</text>
</comment>
<proteinExistence type="predicted"/>
<dbReference type="AlphaFoldDB" id="A0A1S8AWZ2"/>
<feature type="region of interest" description="Disordered" evidence="1">
    <location>
        <begin position="1"/>
        <end position="49"/>
    </location>
</feature>
<dbReference type="Proteomes" id="UP000189370">
    <property type="component" value="Unassembled WGS sequence"/>
</dbReference>
<gene>
    <name evidence="2" type="ORF">A6E15_07615</name>
</gene>
<reference evidence="3" key="1">
    <citation type="submission" date="2016-04" db="EMBL/GenBank/DDBJ databases">
        <authorList>
            <person name="Chen S.-C."/>
            <person name="Lai M.-C."/>
        </authorList>
    </citation>
    <scope>NUCLEOTIDE SEQUENCE [LARGE SCALE GENOMIC DNA]</scope>
    <source>
        <strain evidence="3">AB14</strain>
    </source>
</reference>